<dbReference type="InterPro" id="IPR000700">
    <property type="entry name" value="PAS-assoc_C"/>
</dbReference>
<dbReference type="PANTHER" id="PTHR43304">
    <property type="entry name" value="PHYTOCHROME-LIKE PROTEIN CPH1"/>
    <property type="match status" value="1"/>
</dbReference>
<keyword evidence="5" id="KW-0418">Kinase</keyword>
<comment type="caution">
    <text evidence="10">The sequence shown here is derived from an EMBL/GenBank/DDBJ whole genome shotgun (WGS) entry which is preliminary data.</text>
</comment>
<feature type="domain" description="PAC" evidence="9">
    <location>
        <begin position="161"/>
        <end position="213"/>
    </location>
</feature>
<keyword evidence="3" id="KW-0597">Phosphoprotein</keyword>
<dbReference type="SMART" id="SM00086">
    <property type="entry name" value="PAC"/>
    <property type="match status" value="3"/>
</dbReference>
<dbReference type="EMBL" id="LAZR01039506">
    <property type="protein sequence ID" value="KKL16840.1"/>
    <property type="molecule type" value="Genomic_DNA"/>
</dbReference>
<reference evidence="10" key="1">
    <citation type="journal article" date="2015" name="Nature">
        <title>Complex archaea that bridge the gap between prokaryotes and eukaryotes.</title>
        <authorList>
            <person name="Spang A."/>
            <person name="Saw J.H."/>
            <person name="Jorgensen S.L."/>
            <person name="Zaremba-Niedzwiedzka K."/>
            <person name="Martijn J."/>
            <person name="Lind A.E."/>
            <person name="van Eijk R."/>
            <person name="Schleper C."/>
            <person name="Guy L."/>
            <person name="Ettema T.J."/>
        </authorList>
    </citation>
    <scope>NUCLEOTIDE SEQUENCE</scope>
</reference>
<dbReference type="GO" id="GO:0004673">
    <property type="term" value="F:protein histidine kinase activity"/>
    <property type="evidence" value="ECO:0007669"/>
    <property type="project" value="UniProtKB-EC"/>
</dbReference>
<gene>
    <name evidence="10" type="ORF">LCGC14_2491540</name>
</gene>
<dbReference type="InterPro" id="IPR000014">
    <property type="entry name" value="PAS"/>
</dbReference>
<dbReference type="PANTHER" id="PTHR43304:SF1">
    <property type="entry name" value="PAC DOMAIN-CONTAINING PROTEIN"/>
    <property type="match status" value="1"/>
</dbReference>
<dbReference type="NCBIfam" id="TIGR00229">
    <property type="entry name" value="sensory_box"/>
    <property type="match status" value="3"/>
</dbReference>
<evidence type="ECO:0000256" key="2">
    <source>
        <dbReference type="ARBA" id="ARBA00012438"/>
    </source>
</evidence>
<dbReference type="EC" id="2.7.13.3" evidence="2"/>
<dbReference type="InterPro" id="IPR052162">
    <property type="entry name" value="Sensor_kinase/Photoreceptor"/>
</dbReference>
<feature type="coiled-coil region" evidence="6">
    <location>
        <begin position="326"/>
        <end position="353"/>
    </location>
</feature>
<sequence>MKKAKGIISTPKIILLGILFGVAVGLINAIVDVIFVADRTFIEHLFSPAPIEIWMRSVVLVLFILFSVYLSRTIKKLKRAEEEVHNSGKRFKEYYERAPLGYQSLDENGCFLDVNTTWLNTFGYSREDVIGKWFGDLLASPKDRDSYKANFQRFKETGKISGVEYTVKRKDNSTIEVSFDGSISKDMNGAFKQTHCILHDITERKRARKALEESESRYRFYVKNFKGIAFRGHLNFIPIFFHGSVEEITGYTENELLSGNPSWDKVVYEDDLHLLQDSIENLRTVPDFSVEREYRIVRKDGELRWLFESIQNICDDSMTPQYVQGALHDITERKKAEEELKESEEKFRALFDYASDSILLMRLEEGEAPVIIDANAATCSMHGYTKEELVGQPISMLDDPETAEQVKERARRVLAGESLTFEGRHVRKDGTVFPVEISTCMFNIGKDKYVLGIDRDITERKRAKAEISS</sequence>
<organism evidence="10">
    <name type="scientific">marine sediment metagenome</name>
    <dbReference type="NCBI Taxonomy" id="412755"/>
    <lineage>
        <taxon>unclassified sequences</taxon>
        <taxon>metagenomes</taxon>
        <taxon>ecological metagenomes</taxon>
    </lineage>
</organism>
<evidence type="ECO:0000256" key="3">
    <source>
        <dbReference type="ARBA" id="ARBA00022553"/>
    </source>
</evidence>
<feature type="domain" description="PAC" evidence="9">
    <location>
        <begin position="290"/>
        <end position="342"/>
    </location>
</feature>
<evidence type="ECO:0000259" key="8">
    <source>
        <dbReference type="PROSITE" id="PS50112"/>
    </source>
</evidence>
<dbReference type="CDD" id="cd00130">
    <property type="entry name" value="PAS"/>
    <property type="match status" value="3"/>
</dbReference>
<evidence type="ECO:0000313" key="10">
    <source>
        <dbReference type="EMBL" id="KKL16840.1"/>
    </source>
</evidence>
<feature type="domain" description="PAS" evidence="8">
    <location>
        <begin position="87"/>
        <end position="158"/>
    </location>
</feature>
<evidence type="ECO:0000256" key="7">
    <source>
        <dbReference type="SAM" id="Phobius"/>
    </source>
</evidence>
<dbReference type="SUPFAM" id="SSF55785">
    <property type="entry name" value="PYP-like sensor domain (PAS domain)"/>
    <property type="match status" value="3"/>
</dbReference>
<dbReference type="AlphaFoldDB" id="A0A0F9B5A2"/>
<dbReference type="PROSITE" id="PS50112">
    <property type="entry name" value="PAS"/>
    <property type="match status" value="2"/>
</dbReference>
<dbReference type="Pfam" id="PF13426">
    <property type="entry name" value="PAS_9"/>
    <property type="match status" value="2"/>
</dbReference>
<protein>
    <recommendedName>
        <fullName evidence="2">histidine kinase</fullName>
        <ecNumber evidence="2">2.7.13.3</ecNumber>
    </recommendedName>
</protein>
<keyword evidence="7" id="KW-0812">Transmembrane</keyword>
<keyword evidence="4" id="KW-0808">Transferase</keyword>
<dbReference type="InterPro" id="IPR013655">
    <property type="entry name" value="PAS_fold_3"/>
</dbReference>
<keyword evidence="7" id="KW-1133">Transmembrane helix</keyword>
<feature type="non-terminal residue" evidence="10">
    <location>
        <position position="469"/>
    </location>
</feature>
<dbReference type="InterPro" id="IPR001610">
    <property type="entry name" value="PAC"/>
</dbReference>
<evidence type="ECO:0000259" key="9">
    <source>
        <dbReference type="PROSITE" id="PS50113"/>
    </source>
</evidence>
<comment type="catalytic activity">
    <reaction evidence="1">
        <text>ATP + protein L-histidine = ADP + protein N-phospho-L-histidine.</text>
        <dbReference type="EC" id="2.7.13.3"/>
    </reaction>
</comment>
<evidence type="ECO:0000256" key="4">
    <source>
        <dbReference type="ARBA" id="ARBA00022679"/>
    </source>
</evidence>
<feature type="transmembrane region" description="Helical" evidence="7">
    <location>
        <begin position="53"/>
        <end position="70"/>
    </location>
</feature>
<evidence type="ECO:0000256" key="6">
    <source>
        <dbReference type="SAM" id="Coils"/>
    </source>
</evidence>
<dbReference type="SMART" id="SM00091">
    <property type="entry name" value="PAS"/>
    <property type="match status" value="3"/>
</dbReference>
<proteinExistence type="predicted"/>
<evidence type="ECO:0000256" key="1">
    <source>
        <dbReference type="ARBA" id="ARBA00000085"/>
    </source>
</evidence>
<keyword evidence="6" id="KW-0175">Coiled coil</keyword>
<accession>A0A0F9B5A2</accession>
<dbReference type="Pfam" id="PF08447">
    <property type="entry name" value="PAS_3"/>
    <property type="match status" value="1"/>
</dbReference>
<feature type="domain" description="PAC" evidence="9">
    <location>
        <begin position="419"/>
        <end position="469"/>
    </location>
</feature>
<keyword evidence="7" id="KW-0472">Membrane</keyword>
<dbReference type="PROSITE" id="PS50113">
    <property type="entry name" value="PAC"/>
    <property type="match status" value="3"/>
</dbReference>
<evidence type="ECO:0000256" key="5">
    <source>
        <dbReference type="ARBA" id="ARBA00022777"/>
    </source>
</evidence>
<dbReference type="InterPro" id="IPR035965">
    <property type="entry name" value="PAS-like_dom_sf"/>
</dbReference>
<name>A0A0F9B5A2_9ZZZZ</name>
<dbReference type="Gene3D" id="3.30.450.20">
    <property type="entry name" value="PAS domain"/>
    <property type="match status" value="3"/>
</dbReference>
<feature type="domain" description="PAS" evidence="8">
    <location>
        <begin position="343"/>
        <end position="417"/>
    </location>
</feature>